<evidence type="ECO:0000256" key="1">
    <source>
        <dbReference type="ARBA" id="ARBA00006987"/>
    </source>
</evidence>
<dbReference type="Gene3D" id="3.40.190.10">
    <property type="entry name" value="Periplasmic binding protein-like II"/>
    <property type="match status" value="1"/>
</dbReference>
<gene>
    <name evidence="3" type="ordered locus">SpiGrapes_2529</name>
</gene>
<dbReference type="STRING" id="158190.SpiGrapes_2529"/>
<comment type="similarity">
    <text evidence="1">Belongs to the UPF0065 (bug) family.</text>
</comment>
<dbReference type="InterPro" id="IPR042100">
    <property type="entry name" value="Bug_dom1"/>
</dbReference>
<dbReference type="OrthoDB" id="370559at2"/>
<keyword evidence="4" id="KW-1185">Reference proteome</keyword>
<evidence type="ECO:0000256" key="2">
    <source>
        <dbReference type="SAM" id="SignalP"/>
    </source>
</evidence>
<dbReference type="SUPFAM" id="SSF53850">
    <property type="entry name" value="Periplasmic binding protein-like II"/>
    <property type="match status" value="1"/>
</dbReference>
<proteinExistence type="inferred from homology"/>
<dbReference type="Proteomes" id="UP000005632">
    <property type="component" value="Chromosome"/>
</dbReference>
<keyword evidence="2" id="KW-0732">Signal</keyword>
<evidence type="ECO:0000313" key="3">
    <source>
        <dbReference type="EMBL" id="AEV30290.1"/>
    </source>
</evidence>
<dbReference type="PANTHER" id="PTHR42928:SF5">
    <property type="entry name" value="BLR1237 PROTEIN"/>
    <property type="match status" value="1"/>
</dbReference>
<dbReference type="InterPro" id="IPR005064">
    <property type="entry name" value="BUG"/>
</dbReference>
<accession>G8QU43</accession>
<dbReference type="RefSeq" id="WP_014271130.1">
    <property type="nucleotide sequence ID" value="NC_016633.1"/>
</dbReference>
<dbReference type="eggNOG" id="COG3181">
    <property type="taxonomic scope" value="Bacteria"/>
</dbReference>
<organism evidence="3 4">
    <name type="scientific">Sphaerochaeta pleomorpha (strain ATCC BAA-1885 / DSM 22778 / Grapes)</name>
    <dbReference type="NCBI Taxonomy" id="158190"/>
    <lineage>
        <taxon>Bacteria</taxon>
        <taxon>Pseudomonadati</taxon>
        <taxon>Spirochaetota</taxon>
        <taxon>Spirochaetia</taxon>
        <taxon>Spirochaetales</taxon>
        <taxon>Sphaerochaetaceae</taxon>
        <taxon>Sphaerochaeta</taxon>
    </lineage>
</organism>
<reference evidence="3 4" key="1">
    <citation type="submission" date="2011-11" db="EMBL/GenBank/DDBJ databases">
        <title>Complete sequence of Spirochaeta sp. grapes.</title>
        <authorList>
            <consortium name="US DOE Joint Genome Institute"/>
            <person name="Lucas S."/>
            <person name="Han J."/>
            <person name="Lapidus A."/>
            <person name="Cheng J.-F."/>
            <person name="Goodwin L."/>
            <person name="Pitluck S."/>
            <person name="Peters L."/>
            <person name="Ovchinnikova G."/>
            <person name="Munk A.C."/>
            <person name="Detter J.C."/>
            <person name="Han C."/>
            <person name="Tapia R."/>
            <person name="Land M."/>
            <person name="Hauser L."/>
            <person name="Kyrpides N."/>
            <person name="Ivanova N."/>
            <person name="Pagani I."/>
            <person name="Ritalahtilisa K."/>
            <person name="Loeffler F."/>
            <person name="Woyke T."/>
        </authorList>
    </citation>
    <scope>NUCLEOTIDE SEQUENCE [LARGE SCALE GENOMIC DNA]</scope>
    <source>
        <strain evidence="4">ATCC BAA-1885 / DSM 22778 / Grapes</strain>
    </source>
</reference>
<evidence type="ECO:0008006" key="5">
    <source>
        <dbReference type="Google" id="ProtNLM"/>
    </source>
</evidence>
<dbReference type="PANTHER" id="PTHR42928">
    <property type="entry name" value="TRICARBOXYLATE-BINDING PROTEIN"/>
    <property type="match status" value="1"/>
</dbReference>
<feature type="signal peptide" evidence="2">
    <location>
        <begin position="1"/>
        <end position="21"/>
    </location>
</feature>
<feature type="chain" id="PRO_5003514261" description="Tripartite tricarboxylate transporter family receptor" evidence="2">
    <location>
        <begin position="22"/>
        <end position="333"/>
    </location>
</feature>
<dbReference type="HOGENOM" id="CLU_764426_0_0_12"/>
<sequence length="333" mass="35845">MRNRFALVLLLLLLVPVFVFAQGGTEKSTSASGNYFDSTVKIIIPYGAGGTHDVVSRKFAEVGSKYTKAPIVCENVTGGDGIVAATLYTKKDRNVKELLTTSYGLWYQKIVKGDAIKLDLDELHPIGTFDDRSYLLYVRANSSYQTLEDLIAESKTREIVCSAGAVGSDAHLCFGGLINQAGGKSRIASYEGGAEQINALINGEVDCFVGTPQVGQQYLETGKVRALTCFKDFDYEGFKDSLGIVVPNCSDAGYPSSAITGGGFLSVRTGADPQIVADVEELMKKVWADPDFRNYTVEIGLNVYEIYGEQLQAHIKEAGVNATAAAKSLGLLK</sequence>
<dbReference type="AlphaFoldDB" id="G8QU43"/>
<evidence type="ECO:0000313" key="4">
    <source>
        <dbReference type="Proteomes" id="UP000005632"/>
    </source>
</evidence>
<dbReference type="Pfam" id="PF03401">
    <property type="entry name" value="TctC"/>
    <property type="match status" value="1"/>
</dbReference>
<dbReference type="Gene3D" id="3.40.190.150">
    <property type="entry name" value="Bordetella uptake gene, domain 1"/>
    <property type="match status" value="1"/>
</dbReference>
<name>G8QU43_SPHPG</name>
<protein>
    <recommendedName>
        <fullName evidence="5">Tripartite tricarboxylate transporter family receptor</fullName>
    </recommendedName>
</protein>
<dbReference type="EMBL" id="CP003155">
    <property type="protein sequence ID" value="AEV30290.1"/>
    <property type="molecule type" value="Genomic_DNA"/>
</dbReference>
<dbReference type="KEGG" id="sgp:SpiGrapes_2529"/>